<sequence>MIEAPDLEADLPRATAGDIAVNNLMSACERSWSQFWQARERPGIAEYIVEQEHLKAQFLGDLEALDRLDALADELERVDPESVRTALIRAQVASMAHRFAEATRCLELARSRGAAASDVTRLSLSIDQACGKGLEAVLAARRRTATESGRLEDLVPLGALLADLREFDEADRMYQQALRAYQDVSPFAPAWVCFHLGALWGELVPEPQASRAAQWYRRAINYLPCYVKARVHLAEILLGDGSTPDARALLTPVVSSGDPEVHWRLGDVLNAMGTPADADAHIDAARSGFERLLGRHLLAFADHGAQFYSGSGNDAGRAFELATINVANRPTLRAFEQAHAIAVGAGERQTASRLCGDAKAHWGKTAAFDLSSLVTCRCDLVE</sequence>
<organism evidence="1 2">
    <name type="scientific">Caballeronia glathei</name>
    <dbReference type="NCBI Taxonomy" id="60547"/>
    <lineage>
        <taxon>Bacteria</taxon>
        <taxon>Pseudomonadati</taxon>
        <taxon>Pseudomonadota</taxon>
        <taxon>Betaproteobacteria</taxon>
        <taxon>Burkholderiales</taxon>
        <taxon>Burkholderiaceae</taxon>
        <taxon>Caballeronia</taxon>
    </lineage>
</organism>
<evidence type="ECO:0008006" key="3">
    <source>
        <dbReference type="Google" id="ProtNLM"/>
    </source>
</evidence>
<proteinExistence type="predicted"/>
<gene>
    <name evidence="1" type="ORF">BG61_02940</name>
</gene>
<comment type="caution">
    <text evidence="1">The sequence shown here is derived from an EMBL/GenBank/DDBJ whole genome shotgun (WGS) entry which is preliminary data.</text>
</comment>
<dbReference type="InterPro" id="IPR011990">
    <property type="entry name" value="TPR-like_helical_dom_sf"/>
</dbReference>
<evidence type="ECO:0000313" key="2">
    <source>
        <dbReference type="Proteomes" id="UP000027466"/>
    </source>
</evidence>
<dbReference type="Gene3D" id="1.25.40.10">
    <property type="entry name" value="Tetratricopeptide repeat domain"/>
    <property type="match status" value="1"/>
</dbReference>
<dbReference type="RefSeq" id="WP_035942781.1">
    <property type="nucleotide sequence ID" value="NZ_CADFFX010000051.1"/>
</dbReference>
<dbReference type="SUPFAM" id="SSF48452">
    <property type="entry name" value="TPR-like"/>
    <property type="match status" value="1"/>
</dbReference>
<evidence type="ECO:0000313" key="1">
    <source>
        <dbReference type="EMBL" id="KDR38185.1"/>
    </source>
</evidence>
<accession>A0A069PC43</accession>
<keyword evidence="2" id="KW-1185">Reference proteome</keyword>
<dbReference type="Proteomes" id="UP000027466">
    <property type="component" value="Unassembled WGS sequence"/>
</dbReference>
<protein>
    <recommendedName>
        <fullName evidence="3">Tetratricopeptide repeat protein</fullName>
    </recommendedName>
</protein>
<name>A0A069PC43_9BURK</name>
<dbReference type="AlphaFoldDB" id="A0A069PC43"/>
<reference evidence="1 2" key="1">
    <citation type="submission" date="2014-03" db="EMBL/GenBank/DDBJ databases">
        <title>Draft Genome Sequences of Four Burkholderia Strains.</title>
        <authorList>
            <person name="Liu X.Y."/>
            <person name="Li C.X."/>
            <person name="Xu J.H."/>
        </authorList>
    </citation>
    <scope>NUCLEOTIDE SEQUENCE [LARGE SCALE GENOMIC DNA]</scope>
    <source>
        <strain evidence="1 2">DSM 50014</strain>
    </source>
</reference>
<dbReference type="EMBL" id="JFHC01000103">
    <property type="protein sequence ID" value="KDR38185.1"/>
    <property type="molecule type" value="Genomic_DNA"/>
</dbReference>